<dbReference type="EMBL" id="RJVP01000001">
    <property type="protein sequence ID" value="ROH88598.1"/>
    <property type="molecule type" value="Genomic_DNA"/>
</dbReference>
<dbReference type="SUPFAM" id="SSF53850">
    <property type="entry name" value="Periplasmic binding protein-like II"/>
    <property type="match status" value="1"/>
</dbReference>
<organism evidence="1 2">
    <name type="scientific">Pseudomethylobacillus aquaticus</name>
    <dbReference type="NCBI Taxonomy" id="2676064"/>
    <lineage>
        <taxon>Bacteria</taxon>
        <taxon>Pseudomonadati</taxon>
        <taxon>Pseudomonadota</taxon>
        <taxon>Betaproteobacteria</taxon>
        <taxon>Nitrosomonadales</taxon>
        <taxon>Methylophilaceae</taxon>
        <taxon>Pseudomethylobacillus</taxon>
    </lineage>
</organism>
<name>A0A3N0V8C6_9PROT</name>
<protein>
    <recommendedName>
        <fullName evidence="3">PBP domain-containing protein</fullName>
    </recommendedName>
</protein>
<dbReference type="Gene3D" id="3.40.190.10">
    <property type="entry name" value="Periplasmic binding protein-like II"/>
    <property type="match status" value="1"/>
</dbReference>
<comment type="caution">
    <text evidence="1">The sequence shown here is derived from an EMBL/GenBank/DDBJ whole genome shotgun (WGS) entry which is preliminary data.</text>
</comment>
<dbReference type="Proteomes" id="UP000275137">
    <property type="component" value="Unassembled WGS sequence"/>
</dbReference>
<evidence type="ECO:0008006" key="3">
    <source>
        <dbReference type="Google" id="ProtNLM"/>
    </source>
</evidence>
<accession>A0A3N0V8C6</accession>
<evidence type="ECO:0000313" key="1">
    <source>
        <dbReference type="EMBL" id="ROH88598.1"/>
    </source>
</evidence>
<gene>
    <name evidence="1" type="ORF">ED236_02170</name>
</gene>
<reference evidence="1 2" key="1">
    <citation type="submission" date="2018-10" db="EMBL/GenBank/DDBJ databases">
        <authorList>
            <person name="Chen W.-M."/>
        </authorList>
    </citation>
    <scope>NUCLEOTIDE SEQUENCE [LARGE SCALE GENOMIC DNA]</scope>
    <source>
        <strain evidence="1 2">H-5</strain>
    </source>
</reference>
<keyword evidence="2" id="KW-1185">Reference proteome</keyword>
<evidence type="ECO:0000313" key="2">
    <source>
        <dbReference type="Proteomes" id="UP000275137"/>
    </source>
</evidence>
<proteinExistence type="predicted"/>
<dbReference type="AlphaFoldDB" id="A0A3N0V8C6"/>
<sequence>MCSLLLAAQASHADEPMAVIVSGTDSIKPMQLADIGLIYLRKKLYWPNGKPVHPANLPTQHPLRRQFSRQLLGGLPESQVEYWNEQYFHGISPPHVVGSSEGMLRYVAETSGAIGYVAACAVDKRVKVLLWLDADGRRSERPECADATPQ</sequence>